<evidence type="ECO:0000256" key="4">
    <source>
        <dbReference type="ARBA" id="ARBA00022679"/>
    </source>
</evidence>
<gene>
    <name evidence="23" type="primary">UBE2C</name>
    <name evidence="23" type="ORF">BLAG_LOCUS21601</name>
</gene>
<evidence type="ECO:0000256" key="14">
    <source>
        <dbReference type="ARBA" id="ARBA00041791"/>
    </source>
</evidence>
<dbReference type="GO" id="GO:0061631">
    <property type="term" value="F:ubiquitin conjugating enzyme activity"/>
    <property type="evidence" value="ECO:0007669"/>
    <property type="project" value="UniProtKB-EC"/>
</dbReference>
<feature type="compositionally biased region" description="Basic and acidic residues" evidence="21">
    <location>
        <begin position="16"/>
        <end position="31"/>
    </location>
</feature>
<evidence type="ECO:0000256" key="18">
    <source>
        <dbReference type="ARBA" id="ARBA00058373"/>
    </source>
</evidence>
<keyword evidence="6" id="KW-0498">Mitosis</keyword>
<comment type="catalytic activity">
    <reaction evidence="11">
        <text>S-ubiquitinyl-[E1 ubiquitin-activating enzyme]-L-cysteine + [acceptor protein]-L-lysine = [E1 ubiquitin-activating enzyme]-L-cysteine + N(6)-monoubiquitinyl-[acceptor protein]-L-lysine.</text>
        <dbReference type="EC" id="2.3.2.24"/>
    </reaction>
</comment>
<sequence length="181" mass="20574">MSSSQNVDPALVASQQRDKDNRDTRRGEKHTVSRRLQQELMGLMMSDDKGISAFPSGDSLFSWTGTLTGPMGTVYEGLKYKLSLEFPQGYPYKPPTVRFETPCFHPNVDEHGNICLDILKEKWSALYDVRTVLLSIQSLLGEPNNDSPLNVHAAGLWENQTEYKKTLLERYEKDVRSKNFS</sequence>
<keyword evidence="7 20" id="KW-0833">Ubl conjugation pathway</keyword>
<dbReference type="Pfam" id="PF00179">
    <property type="entry name" value="UQ_con"/>
    <property type="match status" value="1"/>
</dbReference>
<dbReference type="SUPFAM" id="SSF54495">
    <property type="entry name" value="UBC-like"/>
    <property type="match status" value="1"/>
</dbReference>
<evidence type="ECO:0000256" key="2">
    <source>
        <dbReference type="ARBA" id="ARBA00012486"/>
    </source>
</evidence>
<dbReference type="FunFam" id="3.10.110.10:FF:000039">
    <property type="entry name" value="Ubiquitin-conjugating enzyme E2 C"/>
    <property type="match status" value="1"/>
</dbReference>
<dbReference type="PROSITE" id="PS50127">
    <property type="entry name" value="UBC_2"/>
    <property type="match status" value="1"/>
</dbReference>
<keyword evidence="4" id="KW-0808">Transferase</keyword>
<evidence type="ECO:0000256" key="3">
    <source>
        <dbReference type="ARBA" id="ARBA00022618"/>
    </source>
</evidence>
<evidence type="ECO:0000256" key="11">
    <source>
        <dbReference type="ARBA" id="ARBA00035845"/>
    </source>
</evidence>
<organism evidence="23 24">
    <name type="scientific">Branchiostoma lanceolatum</name>
    <name type="common">Common lancelet</name>
    <name type="synonym">Amphioxus lanceolatum</name>
    <dbReference type="NCBI Taxonomy" id="7740"/>
    <lineage>
        <taxon>Eukaryota</taxon>
        <taxon>Metazoa</taxon>
        <taxon>Chordata</taxon>
        <taxon>Cephalochordata</taxon>
        <taxon>Leptocardii</taxon>
        <taxon>Amphioxiformes</taxon>
        <taxon>Branchiostomatidae</taxon>
        <taxon>Branchiostoma</taxon>
    </lineage>
</organism>
<dbReference type="EC" id="2.3.2.24" evidence="12"/>
<accession>A0A8K0A9I9</accession>
<comment type="catalytic activity">
    <reaction evidence="1">
        <text>S-ubiquitinyl-[E1 ubiquitin-activating enzyme]-L-cysteine + [E2 ubiquitin-conjugating enzyme]-L-cysteine = [E1 ubiquitin-activating enzyme]-L-cysteine + S-ubiquitinyl-[E2 ubiquitin-conjugating enzyme]-L-cysteine.</text>
        <dbReference type="EC" id="2.3.2.23"/>
    </reaction>
</comment>
<name>A0A8K0A9I9_BRALA</name>
<dbReference type="SMART" id="SM00212">
    <property type="entry name" value="UBCc"/>
    <property type="match status" value="1"/>
</dbReference>
<evidence type="ECO:0000256" key="15">
    <source>
        <dbReference type="ARBA" id="ARBA00042312"/>
    </source>
</evidence>
<evidence type="ECO:0000256" key="16">
    <source>
        <dbReference type="ARBA" id="ARBA00042389"/>
    </source>
</evidence>
<evidence type="ECO:0000313" key="24">
    <source>
        <dbReference type="Proteomes" id="UP000838412"/>
    </source>
</evidence>
<evidence type="ECO:0000256" key="20">
    <source>
        <dbReference type="RuleBase" id="RU362109"/>
    </source>
</evidence>
<dbReference type="EC" id="2.3.2.23" evidence="2"/>
<dbReference type="AlphaFoldDB" id="A0A8K0A9I9"/>
<dbReference type="EMBL" id="OV696692">
    <property type="protein sequence ID" value="CAH1268783.1"/>
    <property type="molecule type" value="Genomic_DNA"/>
</dbReference>
<evidence type="ECO:0000256" key="7">
    <source>
        <dbReference type="ARBA" id="ARBA00022786"/>
    </source>
</evidence>
<evidence type="ECO:0000256" key="19">
    <source>
        <dbReference type="PROSITE-ProRule" id="PRU10133"/>
    </source>
</evidence>
<evidence type="ECO:0000256" key="9">
    <source>
        <dbReference type="ARBA" id="ARBA00022843"/>
    </source>
</evidence>
<feature type="domain" description="UBC core" evidence="22">
    <location>
        <begin position="31"/>
        <end position="176"/>
    </location>
</feature>
<evidence type="ECO:0000256" key="12">
    <source>
        <dbReference type="ARBA" id="ARBA00039076"/>
    </source>
</evidence>
<dbReference type="Proteomes" id="UP000838412">
    <property type="component" value="Chromosome 7"/>
</dbReference>
<dbReference type="GO" id="GO:0051301">
    <property type="term" value="P:cell division"/>
    <property type="evidence" value="ECO:0007669"/>
    <property type="project" value="UniProtKB-KW"/>
</dbReference>
<evidence type="ECO:0000256" key="21">
    <source>
        <dbReference type="SAM" id="MobiDB-lite"/>
    </source>
</evidence>
<evidence type="ECO:0000259" key="22">
    <source>
        <dbReference type="PROSITE" id="PS50127"/>
    </source>
</evidence>
<comment type="similarity">
    <text evidence="20">Belongs to the ubiquitin-conjugating enzyme family.</text>
</comment>
<dbReference type="InterPro" id="IPR016135">
    <property type="entry name" value="UBQ-conjugating_enzyme/RWD"/>
</dbReference>
<reference evidence="23" key="1">
    <citation type="submission" date="2022-01" db="EMBL/GenBank/DDBJ databases">
        <authorList>
            <person name="Braso-Vives M."/>
        </authorList>
    </citation>
    <scope>NUCLEOTIDE SEQUENCE</scope>
</reference>
<evidence type="ECO:0000256" key="1">
    <source>
        <dbReference type="ARBA" id="ARBA00000485"/>
    </source>
</evidence>
<evidence type="ECO:0000256" key="17">
    <source>
        <dbReference type="ARBA" id="ARBA00042725"/>
    </source>
</evidence>
<evidence type="ECO:0000256" key="5">
    <source>
        <dbReference type="ARBA" id="ARBA00022741"/>
    </source>
</evidence>
<dbReference type="Gene3D" id="3.10.110.10">
    <property type="entry name" value="Ubiquitin Conjugating Enzyme"/>
    <property type="match status" value="1"/>
</dbReference>
<dbReference type="InterPro" id="IPR050113">
    <property type="entry name" value="Ub_conjugating_enzyme"/>
</dbReference>
<dbReference type="CDD" id="cd23791">
    <property type="entry name" value="UBCc_UBE2C"/>
    <property type="match status" value="1"/>
</dbReference>
<keyword evidence="8 20" id="KW-0067">ATP-binding</keyword>
<feature type="region of interest" description="Disordered" evidence="21">
    <location>
        <begin position="1"/>
        <end position="33"/>
    </location>
</feature>
<comment type="function">
    <text evidence="18">Accepts ubiquitin from the E1 complex and catalyzes its covalent attachment to other proteins. In vitro catalyzes 'Lys-11'- and 'Lys-48'-linked polyubiquitination. Acts as an essential factor of the anaphase promoting complex/cyclosome (APC/C), a cell cycle-regulated ubiquitin ligase that controls progression through mitosis. Acts by initiating 'Lys-11'-linked polyubiquitin chains on APC/C substrates, leading to the degradation of APC/C substrates by the proteasome and promoting mitotic exit.</text>
</comment>
<proteinExistence type="inferred from homology"/>
<evidence type="ECO:0000256" key="8">
    <source>
        <dbReference type="ARBA" id="ARBA00022840"/>
    </source>
</evidence>
<dbReference type="InterPro" id="IPR000608">
    <property type="entry name" value="UBC"/>
</dbReference>
<evidence type="ECO:0000256" key="6">
    <source>
        <dbReference type="ARBA" id="ARBA00022776"/>
    </source>
</evidence>
<evidence type="ECO:0000256" key="10">
    <source>
        <dbReference type="ARBA" id="ARBA00023306"/>
    </source>
</evidence>
<keyword evidence="24" id="KW-1185">Reference proteome</keyword>
<dbReference type="OrthoDB" id="10253686at2759"/>
<keyword evidence="3" id="KW-0132">Cell division</keyword>
<dbReference type="InterPro" id="IPR023313">
    <property type="entry name" value="UBQ-conjugating_AS"/>
</dbReference>
<dbReference type="PANTHER" id="PTHR24067">
    <property type="entry name" value="UBIQUITIN-CONJUGATING ENZYME E2"/>
    <property type="match status" value="1"/>
</dbReference>
<protein>
    <recommendedName>
        <fullName evidence="13">Ubiquitin-conjugating enzyme E2 C</fullName>
        <ecNumber evidence="2">2.3.2.23</ecNumber>
        <ecNumber evidence="12">2.3.2.24</ecNumber>
    </recommendedName>
    <alternativeName>
        <fullName evidence="17">(E3-independent) E2 ubiquitin-conjugating enzyme C</fullName>
    </alternativeName>
    <alternativeName>
        <fullName evidence="14">E2 ubiquitin-conjugating enzyme C</fullName>
    </alternativeName>
    <alternativeName>
        <fullName evidence="16">Ubiquitin carrier protein C</fullName>
    </alternativeName>
    <alternativeName>
        <fullName evidence="15">Ubiquitin-protein ligase C</fullName>
    </alternativeName>
</protein>
<keyword evidence="10" id="KW-0131">Cell cycle</keyword>
<evidence type="ECO:0000313" key="23">
    <source>
        <dbReference type="EMBL" id="CAH1268783.1"/>
    </source>
</evidence>
<dbReference type="PROSITE" id="PS00183">
    <property type="entry name" value="UBC_1"/>
    <property type="match status" value="1"/>
</dbReference>
<feature type="active site" description="Glycyl thioester intermediate" evidence="19">
    <location>
        <position position="115"/>
    </location>
</feature>
<keyword evidence="5 20" id="KW-0547">Nucleotide-binding</keyword>
<evidence type="ECO:0000256" key="13">
    <source>
        <dbReference type="ARBA" id="ARBA00039887"/>
    </source>
</evidence>
<keyword evidence="9" id="KW-0832">Ubl conjugation</keyword>
<dbReference type="GO" id="GO:0005524">
    <property type="term" value="F:ATP binding"/>
    <property type="evidence" value="ECO:0007669"/>
    <property type="project" value="UniProtKB-UniRule"/>
</dbReference>